<reference evidence="2" key="1">
    <citation type="submission" date="2021-01" db="EMBL/GenBank/DDBJ databases">
        <title>Modified the classification status of verrucomicrobia.</title>
        <authorList>
            <person name="Feng X."/>
        </authorList>
    </citation>
    <scope>NUCLEOTIDE SEQUENCE</scope>
    <source>
        <strain evidence="2">JCM 18052</strain>
    </source>
</reference>
<dbReference type="Gene3D" id="3.90.550.10">
    <property type="entry name" value="Spore Coat Polysaccharide Biosynthesis Protein SpsA, Chain A"/>
    <property type="match status" value="1"/>
</dbReference>
<dbReference type="InterPro" id="IPR050834">
    <property type="entry name" value="Glycosyltransf_2"/>
</dbReference>
<comment type="caution">
    <text evidence="2">The sequence shown here is derived from an EMBL/GenBank/DDBJ whole genome shotgun (WGS) entry which is preliminary data.</text>
</comment>
<gene>
    <name evidence="2" type="ORF">JIN84_02240</name>
</gene>
<dbReference type="CDD" id="cd06433">
    <property type="entry name" value="GT_2_WfgS_like"/>
    <property type="match status" value="1"/>
</dbReference>
<dbReference type="InterPro" id="IPR029044">
    <property type="entry name" value="Nucleotide-diphossugar_trans"/>
</dbReference>
<dbReference type="EMBL" id="JAENIK010000004">
    <property type="protein sequence ID" value="MBK1814414.1"/>
    <property type="molecule type" value="Genomic_DNA"/>
</dbReference>
<protein>
    <submittedName>
        <fullName evidence="2">Glycosyltransferase</fullName>
    </submittedName>
</protein>
<dbReference type="PANTHER" id="PTHR43685:SF2">
    <property type="entry name" value="GLYCOSYLTRANSFERASE 2-LIKE DOMAIN-CONTAINING PROTEIN"/>
    <property type="match status" value="1"/>
</dbReference>
<dbReference type="InterPro" id="IPR001173">
    <property type="entry name" value="Glyco_trans_2-like"/>
</dbReference>
<dbReference type="RefSeq" id="WP_200349380.1">
    <property type="nucleotide sequence ID" value="NZ_BAABHZ010000010.1"/>
</dbReference>
<organism evidence="2 3">
    <name type="scientific">Luteolibacter yonseiensis</name>
    <dbReference type="NCBI Taxonomy" id="1144680"/>
    <lineage>
        <taxon>Bacteria</taxon>
        <taxon>Pseudomonadati</taxon>
        <taxon>Verrucomicrobiota</taxon>
        <taxon>Verrucomicrobiia</taxon>
        <taxon>Verrucomicrobiales</taxon>
        <taxon>Verrucomicrobiaceae</taxon>
        <taxon>Luteolibacter</taxon>
    </lineage>
</organism>
<evidence type="ECO:0000313" key="3">
    <source>
        <dbReference type="Proteomes" id="UP000600139"/>
    </source>
</evidence>
<keyword evidence="3" id="KW-1185">Reference proteome</keyword>
<dbReference type="PANTHER" id="PTHR43685">
    <property type="entry name" value="GLYCOSYLTRANSFERASE"/>
    <property type="match status" value="1"/>
</dbReference>
<dbReference type="SUPFAM" id="SSF53448">
    <property type="entry name" value="Nucleotide-diphospho-sugar transferases"/>
    <property type="match status" value="1"/>
</dbReference>
<proteinExistence type="predicted"/>
<accession>A0A934R375</accession>
<name>A0A934R375_9BACT</name>
<feature type="domain" description="Glycosyltransferase 2-like" evidence="1">
    <location>
        <begin position="4"/>
        <end position="136"/>
    </location>
</feature>
<dbReference type="AlphaFoldDB" id="A0A934R375"/>
<dbReference type="Pfam" id="PF00535">
    <property type="entry name" value="Glycos_transf_2"/>
    <property type="match status" value="1"/>
</dbReference>
<evidence type="ECO:0000313" key="2">
    <source>
        <dbReference type="EMBL" id="MBK1814414.1"/>
    </source>
</evidence>
<dbReference type="Proteomes" id="UP000600139">
    <property type="component" value="Unassembled WGS sequence"/>
</dbReference>
<sequence>MDFTIITPNLNYGRFLGDCLASVAGQEGVTLEHLVFDAGSTDESAAVAARFPHIAWIREKDEGMSDAINKGFDRARGDWVIWLNADDRFKPGALARTLAELKKSDADVVYGDYDFIDESGGFTRHMKVPRWSSFIHIYHHCYVPSTAAFYRNRTIIREGHRLRKDFRYVMDGEFYARLDSIGKKFQHIPVNIADFRMHGGNASQRHLTKERNMDTVLAAEFQHVESRAIRRVYGHTLFKDPYLEGLIDGLFSLLSRAWKVILKWT</sequence>
<evidence type="ECO:0000259" key="1">
    <source>
        <dbReference type="Pfam" id="PF00535"/>
    </source>
</evidence>